<evidence type="ECO:0008006" key="3">
    <source>
        <dbReference type="Google" id="ProtNLM"/>
    </source>
</evidence>
<proteinExistence type="predicted"/>
<gene>
    <name evidence="1" type="ORF">ITX56_19445</name>
</gene>
<protein>
    <recommendedName>
        <fullName evidence="3">FRG domain-containing protein</fullName>
    </recommendedName>
</protein>
<accession>A0ABS7S045</accession>
<comment type="caution">
    <text evidence="1">The sequence shown here is derived from an EMBL/GenBank/DDBJ whole genome shotgun (WGS) entry which is preliminary data.</text>
</comment>
<dbReference type="Proteomes" id="UP000706580">
    <property type="component" value="Unassembled WGS sequence"/>
</dbReference>
<organism evidence="1 2">
    <name type="scientific">Leclercia barmai</name>
    <dbReference type="NCBI Taxonomy" id="2785629"/>
    <lineage>
        <taxon>Bacteria</taxon>
        <taxon>Pseudomonadati</taxon>
        <taxon>Pseudomonadota</taxon>
        <taxon>Gammaproteobacteria</taxon>
        <taxon>Enterobacterales</taxon>
        <taxon>Enterobacteriaceae</taxon>
        <taxon>Leclercia</taxon>
    </lineage>
</organism>
<name>A0ABS7S045_9ENTR</name>
<sequence length="145" mass="16902">MLDWTRDPSVALWFAVEQIRRYPDSNPVVWQMCPEAKDFVNNQETELPFAGTRTKLFSTTFNIPRVRAQHGYFSLFKHSQDWGNGFVPLEKNKYLKESMKMVSITPGCAEEILLEIEAKGINRHIIYPPRVDVIAKQVKNKIFKK</sequence>
<keyword evidence="2" id="KW-1185">Reference proteome</keyword>
<dbReference type="EMBL" id="JADMNK010000012">
    <property type="protein sequence ID" value="MBZ0059935.1"/>
    <property type="molecule type" value="Genomic_DNA"/>
</dbReference>
<reference evidence="1 2" key="1">
    <citation type="submission" date="2020-11" db="EMBL/GenBank/DDBJ databases">
        <title>Draft Genome of Enterobacter sp. strain EMC7.</title>
        <authorList>
            <person name="Barman P."/>
            <person name="Sinha S."/>
            <person name="Sen S."/>
            <person name="Chakraborty R."/>
        </authorList>
    </citation>
    <scope>NUCLEOTIDE SEQUENCE [LARGE SCALE GENOMIC DNA]</scope>
    <source>
        <strain evidence="1 2">EMC7</strain>
    </source>
</reference>
<evidence type="ECO:0000313" key="1">
    <source>
        <dbReference type="EMBL" id="MBZ0059935.1"/>
    </source>
</evidence>
<evidence type="ECO:0000313" key="2">
    <source>
        <dbReference type="Proteomes" id="UP000706580"/>
    </source>
</evidence>